<accession>A0A9X9JNF8</accession>
<protein>
    <submittedName>
        <fullName evidence="1">Uncharacterized protein</fullName>
    </submittedName>
</protein>
<dbReference type="EMBL" id="ON932081">
    <property type="protein sequence ID" value="UYA98849.1"/>
    <property type="molecule type" value="Genomic_DNA"/>
</dbReference>
<proteinExistence type="predicted"/>
<dbReference type="Proteomes" id="UP001164550">
    <property type="component" value="Segment"/>
</dbReference>
<evidence type="ECO:0000313" key="1">
    <source>
        <dbReference type="EMBL" id="UYA98849.1"/>
    </source>
</evidence>
<organism evidence="1 2">
    <name type="scientific">Xanthomonas phage vB_Xar_IVIA-DoCa7</name>
    <dbReference type="NCBI Taxonomy" id="2975534"/>
    <lineage>
        <taxon>Viruses</taxon>
        <taxon>Duplodnaviria</taxon>
        <taxon>Heunggongvirae</taxon>
        <taxon>Uroviricota</taxon>
        <taxon>Caudoviricetes</taxon>
        <taxon>Autographivirales</taxon>
        <taxon>Autonotataviridae</taxon>
        <taxon>Paternavirus</taxon>
        <taxon>Paternavirus doca7</taxon>
    </lineage>
</organism>
<keyword evidence="2" id="KW-1185">Reference proteome</keyword>
<reference evidence="1" key="1">
    <citation type="submission" date="2022-07" db="EMBL/GenBank/DDBJ databases">
        <title>Comparative analysis of new lytic phages for the biological control of phytopathogenic Xanthomonas spp.</title>
        <authorList>
            <person name="Domingo-Calap M.L."/>
            <person name="Bernabeu-Gimeno M."/>
            <person name="Aure C.M."/>
            <person name="Marco-Noales E."/>
            <person name="Domingo-Calap P."/>
        </authorList>
    </citation>
    <scope>NUCLEOTIDE SEQUENCE</scope>
</reference>
<gene>
    <name evidence="1" type="ORF">IVIADoCa7_23</name>
</gene>
<sequence>MQIITYSVRYINSNGRVIEAGTEQFLDSIPIKKVQASVAERSQRAVDNVIVTEVSRVQL</sequence>
<name>A0A9X9JNF8_9CAUD</name>
<evidence type="ECO:0000313" key="2">
    <source>
        <dbReference type="Proteomes" id="UP001164550"/>
    </source>
</evidence>